<dbReference type="Gene3D" id="3.40.720.10">
    <property type="entry name" value="Alkaline Phosphatase, subunit A"/>
    <property type="match status" value="1"/>
</dbReference>
<reference evidence="7" key="1">
    <citation type="journal article" date="2019" name="Int. J. Syst. Evol. Microbiol.">
        <title>The Global Catalogue of Microorganisms (GCM) 10K type strain sequencing project: providing services to taxonomists for standard genome sequencing and annotation.</title>
        <authorList>
            <consortium name="The Broad Institute Genomics Platform"/>
            <consortium name="The Broad Institute Genome Sequencing Center for Infectious Disease"/>
            <person name="Wu L."/>
            <person name="Ma J."/>
        </authorList>
    </citation>
    <scope>NUCLEOTIDE SEQUENCE [LARGE SCALE GENOMIC DNA]</scope>
    <source>
        <strain evidence="7">CGMCC 1.15774</strain>
    </source>
</reference>
<keyword evidence="3" id="KW-0378">Hydrolase</keyword>
<evidence type="ECO:0000256" key="4">
    <source>
        <dbReference type="ARBA" id="ARBA00023180"/>
    </source>
</evidence>
<dbReference type="CDD" id="cd16031">
    <property type="entry name" value="G6S_like"/>
    <property type="match status" value="1"/>
</dbReference>
<name>A0ABV8PKW6_9FLAO</name>
<dbReference type="Pfam" id="PF00884">
    <property type="entry name" value="Sulfatase"/>
    <property type="match status" value="1"/>
</dbReference>
<dbReference type="PANTHER" id="PTHR43108:SF8">
    <property type="entry name" value="SD21168P"/>
    <property type="match status" value="1"/>
</dbReference>
<keyword evidence="4" id="KW-0325">Glycoprotein</keyword>
<dbReference type="RefSeq" id="WP_379764413.1">
    <property type="nucleotide sequence ID" value="NZ_JBHSCL010000004.1"/>
</dbReference>
<evidence type="ECO:0000259" key="5">
    <source>
        <dbReference type="Pfam" id="PF00884"/>
    </source>
</evidence>
<evidence type="ECO:0000256" key="2">
    <source>
        <dbReference type="ARBA" id="ARBA00022729"/>
    </source>
</evidence>
<evidence type="ECO:0000256" key="3">
    <source>
        <dbReference type="ARBA" id="ARBA00022801"/>
    </source>
</evidence>
<sequence>MTALLSNRKSERNAVRISLPTLRTILLSIFLLPFFHCLSAQSKKKPRNIIFILTDDHRYDYMGFTGKVPWLETPNMDRLASEGAYLPNAFVTTSLCSPSRASILTGQFSHTHTIVDNQAPNPGNLTYFPQYLQKAGYQTSFFGKWHMGSHTDEPRPGFDHWESFFGQGVYYNPQLNINGERIQYKDSTYITDLLTEHAVDWLKNRKKDKPFFMYLSHKAVHAEFQPARRHKGKYKEKQIQLPPTYDQTKTGAWRDLKWPEWVAKQRVSWHGVDYMYHSNIDMQELVQAYCETLLGVDESVGKVMNYLESEGLDDSTLIIYMGDNGFSWGEHGLIDKRHFYEESVKVPLLVRCPDLFSGGIEPNAMVQNIDIAPTILAEAGVKQPQEMPGVSFVPILTGENPAGNRNEIYYEYYWENDFPMTPTMFGMRTDKYKYIRYQGIWDRNELYDLENDPNEMYNLIGDPSKQDTIKSMLKSLYTWLETTSGMQIPLKSMDRPSFGDFKHRGEY</sequence>
<gene>
    <name evidence="6" type="ORF">ACFOWS_10955</name>
</gene>
<feature type="domain" description="Sulfatase N-terminal" evidence="5">
    <location>
        <begin position="47"/>
        <end position="381"/>
    </location>
</feature>
<evidence type="ECO:0000256" key="1">
    <source>
        <dbReference type="ARBA" id="ARBA00008779"/>
    </source>
</evidence>
<protein>
    <submittedName>
        <fullName evidence="6">Sulfatase</fullName>
    </submittedName>
</protein>
<organism evidence="6 7">
    <name type="scientific">Flagellimonas marina</name>
    <dbReference type="NCBI Taxonomy" id="1775168"/>
    <lineage>
        <taxon>Bacteria</taxon>
        <taxon>Pseudomonadati</taxon>
        <taxon>Bacteroidota</taxon>
        <taxon>Flavobacteriia</taxon>
        <taxon>Flavobacteriales</taxon>
        <taxon>Flavobacteriaceae</taxon>
        <taxon>Flagellimonas</taxon>
    </lineage>
</organism>
<evidence type="ECO:0000313" key="6">
    <source>
        <dbReference type="EMBL" id="MFC4220657.1"/>
    </source>
</evidence>
<dbReference type="InterPro" id="IPR000917">
    <property type="entry name" value="Sulfatase_N"/>
</dbReference>
<dbReference type="PROSITE" id="PS00523">
    <property type="entry name" value="SULFATASE_1"/>
    <property type="match status" value="1"/>
</dbReference>
<evidence type="ECO:0000313" key="7">
    <source>
        <dbReference type="Proteomes" id="UP001595841"/>
    </source>
</evidence>
<keyword evidence="7" id="KW-1185">Reference proteome</keyword>
<dbReference type="InterPro" id="IPR024607">
    <property type="entry name" value="Sulfatase_CS"/>
</dbReference>
<accession>A0ABV8PKW6</accession>
<dbReference type="EMBL" id="JBHSCL010000004">
    <property type="protein sequence ID" value="MFC4220657.1"/>
    <property type="molecule type" value="Genomic_DNA"/>
</dbReference>
<dbReference type="Proteomes" id="UP001595841">
    <property type="component" value="Unassembled WGS sequence"/>
</dbReference>
<dbReference type="SUPFAM" id="SSF53649">
    <property type="entry name" value="Alkaline phosphatase-like"/>
    <property type="match status" value="1"/>
</dbReference>
<proteinExistence type="inferred from homology"/>
<dbReference type="InterPro" id="IPR017850">
    <property type="entry name" value="Alkaline_phosphatase_core_sf"/>
</dbReference>
<dbReference type="PANTHER" id="PTHR43108">
    <property type="entry name" value="N-ACETYLGLUCOSAMINE-6-SULFATASE FAMILY MEMBER"/>
    <property type="match status" value="1"/>
</dbReference>
<comment type="similarity">
    <text evidence="1">Belongs to the sulfatase family.</text>
</comment>
<comment type="caution">
    <text evidence="6">The sequence shown here is derived from an EMBL/GenBank/DDBJ whole genome shotgun (WGS) entry which is preliminary data.</text>
</comment>
<keyword evidence="2" id="KW-0732">Signal</keyword>